<organism evidence="1">
    <name type="scientific">Oryza brachyantha</name>
    <name type="common">malo sina</name>
    <dbReference type="NCBI Taxonomy" id="4533"/>
    <lineage>
        <taxon>Eukaryota</taxon>
        <taxon>Viridiplantae</taxon>
        <taxon>Streptophyta</taxon>
        <taxon>Embryophyta</taxon>
        <taxon>Tracheophyta</taxon>
        <taxon>Spermatophyta</taxon>
        <taxon>Magnoliopsida</taxon>
        <taxon>Liliopsida</taxon>
        <taxon>Poales</taxon>
        <taxon>Poaceae</taxon>
        <taxon>BOP clade</taxon>
        <taxon>Oryzoideae</taxon>
        <taxon>Oryzeae</taxon>
        <taxon>Oryzinae</taxon>
        <taxon>Oryza</taxon>
    </lineage>
</organism>
<reference evidence="1" key="1">
    <citation type="journal article" date="2013" name="Nat. Commun.">
        <title>Whole-genome sequencing of Oryza brachyantha reveals mechanisms underlying Oryza genome evolution.</title>
        <authorList>
            <person name="Chen J."/>
            <person name="Huang Q."/>
            <person name="Gao D."/>
            <person name="Wang J."/>
            <person name="Lang Y."/>
            <person name="Liu T."/>
            <person name="Li B."/>
            <person name="Bai Z."/>
            <person name="Luis Goicoechea J."/>
            <person name="Liang C."/>
            <person name="Chen C."/>
            <person name="Zhang W."/>
            <person name="Sun S."/>
            <person name="Liao Y."/>
            <person name="Zhang X."/>
            <person name="Yang L."/>
            <person name="Song C."/>
            <person name="Wang M."/>
            <person name="Shi J."/>
            <person name="Liu G."/>
            <person name="Liu J."/>
            <person name="Zhou H."/>
            <person name="Zhou W."/>
            <person name="Yu Q."/>
            <person name="An N."/>
            <person name="Chen Y."/>
            <person name="Cai Q."/>
            <person name="Wang B."/>
            <person name="Liu B."/>
            <person name="Min J."/>
            <person name="Huang Y."/>
            <person name="Wu H."/>
            <person name="Li Z."/>
            <person name="Zhang Y."/>
            <person name="Yin Y."/>
            <person name="Song W."/>
            <person name="Jiang J."/>
            <person name="Jackson S.A."/>
            <person name="Wing R.A."/>
            <person name="Wang J."/>
            <person name="Chen M."/>
        </authorList>
    </citation>
    <scope>NUCLEOTIDE SEQUENCE [LARGE SCALE GENOMIC DNA]</scope>
    <source>
        <strain evidence="1">cv. IRGC 101232</strain>
    </source>
</reference>
<accession>J3N3U5</accession>
<dbReference type="AlphaFoldDB" id="J3N3U5"/>
<evidence type="ECO:0000313" key="1">
    <source>
        <dbReference type="EnsemblPlants" id="OB10G21930.1"/>
    </source>
</evidence>
<keyword evidence="2" id="KW-1185">Reference proteome</keyword>
<evidence type="ECO:0000313" key="2">
    <source>
        <dbReference type="Proteomes" id="UP000006038"/>
    </source>
</evidence>
<dbReference type="HOGENOM" id="CLU_2580877_0_0_1"/>
<sequence>RGQPCSYELTLTFYLFQNPRILLITHGVPGHCWWQLEGRQHFEPQRNNTYINRTTTLSTRTPASIAVEEITVIAMTSNNCQ</sequence>
<protein>
    <submittedName>
        <fullName evidence="1">Uncharacterized protein</fullName>
    </submittedName>
</protein>
<dbReference type="Gramene" id="OB10G21930.1">
    <property type="protein sequence ID" value="OB10G21930.1"/>
    <property type="gene ID" value="OB10G21930"/>
</dbReference>
<dbReference type="Proteomes" id="UP000006038">
    <property type="component" value="Chromosome 10"/>
</dbReference>
<dbReference type="EnsemblPlants" id="OB10G21930.1">
    <property type="protein sequence ID" value="OB10G21930.1"/>
    <property type="gene ID" value="OB10G21930"/>
</dbReference>
<name>J3N3U5_ORYBR</name>
<proteinExistence type="predicted"/>
<reference evidence="1" key="2">
    <citation type="submission" date="2013-04" db="UniProtKB">
        <authorList>
            <consortium name="EnsemblPlants"/>
        </authorList>
    </citation>
    <scope>IDENTIFICATION</scope>
</reference>